<comment type="cofactor">
    <cofactor evidence="11">
        <name>Mg(2+)</name>
        <dbReference type="ChEBI" id="CHEBI:18420"/>
    </cofactor>
    <cofactor evidence="11">
        <name>Mn(2+)</name>
        <dbReference type="ChEBI" id="CHEBI:29035"/>
    </cofactor>
    <text evidence="11">Binds 1 divalent metal cation per subunit; can use either Mg(2+) or Mn(2+).</text>
</comment>
<dbReference type="HAMAP" id="MF_00648">
    <property type="entry name" value="Non_canon_purine_NTPase_YjjX"/>
    <property type="match status" value="1"/>
</dbReference>
<evidence type="ECO:0000313" key="14">
    <source>
        <dbReference type="Proteomes" id="UP000095552"/>
    </source>
</evidence>
<dbReference type="InterPro" id="IPR029001">
    <property type="entry name" value="ITPase-like_fam"/>
</dbReference>
<dbReference type="Pfam" id="PF01931">
    <property type="entry name" value="NTPase_I-T"/>
    <property type="match status" value="1"/>
</dbReference>
<name>A0A1E5T6Y9_9BACT</name>
<comment type="caution">
    <text evidence="11">Lacks conserved residue(s) required for the propagation of feature annotation.</text>
</comment>
<dbReference type="STRING" id="1563681.BFP71_05590"/>
<dbReference type="OrthoDB" id="164951at2"/>
<dbReference type="InterPro" id="IPR002786">
    <property type="entry name" value="Non_canon_purine_NTPase"/>
</dbReference>
<evidence type="ECO:0000256" key="4">
    <source>
        <dbReference type="ARBA" id="ARBA00022801"/>
    </source>
</evidence>
<dbReference type="NCBIfam" id="TIGR00258">
    <property type="entry name" value="inosine/xanthosine triphosphatase"/>
    <property type="match status" value="1"/>
</dbReference>
<dbReference type="PANTHER" id="PTHR34699:SF2">
    <property type="entry name" value="NON-CANONICAL PURINE NTP PHOSPHATASE_PRRC1 DOMAIN-CONTAINING PROTEIN"/>
    <property type="match status" value="1"/>
</dbReference>
<dbReference type="RefSeq" id="WP_069834442.1">
    <property type="nucleotide sequence ID" value="NZ_MDGQ01000003.1"/>
</dbReference>
<comment type="subunit">
    <text evidence="11">Homodimer.</text>
</comment>
<keyword evidence="7 11" id="KW-0464">Manganese</keyword>
<evidence type="ECO:0000256" key="8">
    <source>
        <dbReference type="ARBA" id="ARBA00048174"/>
    </source>
</evidence>
<reference evidence="13 14" key="1">
    <citation type="submission" date="2016-08" db="EMBL/GenBank/DDBJ databases">
        <title>Draft genome of Fabibacter sp. strain SK-8.</title>
        <authorList>
            <person name="Wong S.-K."/>
            <person name="Hamasaki K."/>
            <person name="Yoshizawa S."/>
        </authorList>
    </citation>
    <scope>NUCLEOTIDE SEQUENCE [LARGE SCALE GENOMIC DNA]</scope>
    <source>
        <strain evidence="13 14">SK-8</strain>
    </source>
</reference>
<keyword evidence="2 11" id="KW-0479">Metal-binding</keyword>
<evidence type="ECO:0000256" key="2">
    <source>
        <dbReference type="ARBA" id="ARBA00022723"/>
    </source>
</evidence>
<evidence type="ECO:0000256" key="10">
    <source>
        <dbReference type="ARBA" id="ARBA00060855"/>
    </source>
</evidence>
<dbReference type="GO" id="GO:0103023">
    <property type="term" value="F:ITPase activity"/>
    <property type="evidence" value="ECO:0007669"/>
    <property type="project" value="UniProtKB-EC"/>
</dbReference>
<dbReference type="EC" id="3.6.1.73" evidence="11"/>
<evidence type="ECO:0000256" key="6">
    <source>
        <dbReference type="ARBA" id="ARBA00023080"/>
    </source>
</evidence>
<dbReference type="GO" id="GO:0000166">
    <property type="term" value="F:nucleotide binding"/>
    <property type="evidence" value="ECO:0007669"/>
    <property type="project" value="UniProtKB-KW"/>
</dbReference>
<comment type="cofactor">
    <cofactor evidence="1">
        <name>Mn(2+)</name>
        <dbReference type="ChEBI" id="CHEBI:29035"/>
    </cofactor>
</comment>
<dbReference type="InterPro" id="IPR050299">
    <property type="entry name" value="YjjX_NTPase"/>
</dbReference>
<dbReference type="AlphaFoldDB" id="A0A1E5T6Y9"/>
<comment type="similarity">
    <text evidence="10 11">Belongs to the YjjX NTPase family.</text>
</comment>
<proteinExistence type="inferred from homology"/>
<keyword evidence="4 11" id="KW-0378">Hydrolase</keyword>
<feature type="domain" description="Non-canonical purine NTP phosphatase/PRRC1" evidence="12">
    <location>
        <begin position="15"/>
        <end position="178"/>
    </location>
</feature>
<keyword evidence="14" id="KW-1185">Reference proteome</keyword>
<comment type="function">
    <text evidence="11">Phosphatase that hydrolyzes non-canonical purine nucleotides such as XTP and ITP to their respective diphosphate derivatives. Probably excludes non-canonical purines from DNA/RNA precursor pool, thus preventing their incorporation into DNA/RNA and avoiding chromosomal lesions.</text>
</comment>
<gene>
    <name evidence="13" type="ORF">BFP71_05590</name>
</gene>
<dbReference type="PANTHER" id="PTHR34699">
    <property type="match status" value="1"/>
</dbReference>
<evidence type="ECO:0000256" key="5">
    <source>
        <dbReference type="ARBA" id="ARBA00022842"/>
    </source>
</evidence>
<evidence type="ECO:0000256" key="7">
    <source>
        <dbReference type="ARBA" id="ARBA00023211"/>
    </source>
</evidence>
<comment type="catalytic activity">
    <reaction evidence="9 11">
        <text>XTP + H2O = XDP + phosphate + H(+)</text>
        <dbReference type="Rhea" id="RHEA:28406"/>
        <dbReference type="ChEBI" id="CHEBI:15377"/>
        <dbReference type="ChEBI" id="CHEBI:15378"/>
        <dbReference type="ChEBI" id="CHEBI:43474"/>
        <dbReference type="ChEBI" id="CHEBI:59884"/>
        <dbReference type="ChEBI" id="CHEBI:61314"/>
        <dbReference type="EC" id="3.6.1.73"/>
    </reaction>
</comment>
<comment type="caution">
    <text evidence="13">The sequence shown here is derived from an EMBL/GenBank/DDBJ whole genome shotgun (WGS) entry which is preliminary data.</text>
</comment>
<dbReference type="GO" id="GO:0046872">
    <property type="term" value="F:metal ion binding"/>
    <property type="evidence" value="ECO:0007669"/>
    <property type="project" value="UniProtKB-KW"/>
</dbReference>
<accession>A0A1E5T6Y9</accession>
<evidence type="ECO:0000256" key="3">
    <source>
        <dbReference type="ARBA" id="ARBA00022741"/>
    </source>
</evidence>
<dbReference type="InterPro" id="IPR026533">
    <property type="entry name" value="NTPase/PRRC1"/>
</dbReference>
<dbReference type="FunFam" id="3.90.950.10:FF:000002">
    <property type="entry name" value="Inosine/xanthosine triphosphatase"/>
    <property type="match status" value="1"/>
</dbReference>
<protein>
    <recommendedName>
        <fullName evidence="11">Probable inosine/xanthosine triphosphatase</fullName>
        <shortName evidence="11">ITPase/XTPase</shortName>
        <ecNumber evidence="11">3.6.1.73</ecNumber>
    </recommendedName>
    <alternativeName>
        <fullName evidence="11">Non-canonical purine NTP phosphatase</fullName>
    </alternativeName>
    <alternativeName>
        <fullName evidence="11">Non-standard purine NTP phosphatase</fullName>
    </alternativeName>
    <alternativeName>
        <fullName evidence="11">Nucleoside-triphosphate phosphatase</fullName>
        <shortName evidence="11">NTPase</shortName>
    </alternativeName>
</protein>
<feature type="binding site" evidence="11">
    <location>
        <position position="76"/>
    </location>
    <ligand>
        <name>Mg(2+)</name>
        <dbReference type="ChEBI" id="CHEBI:18420"/>
    </ligand>
</feature>
<evidence type="ECO:0000256" key="11">
    <source>
        <dbReference type="HAMAP-Rule" id="MF_00648"/>
    </source>
</evidence>
<evidence type="ECO:0000256" key="9">
    <source>
        <dbReference type="ARBA" id="ARBA00048781"/>
    </source>
</evidence>
<dbReference type="SUPFAM" id="SSF52972">
    <property type="entry name" value="ITPase-like"/>
    <property type="match status" value="1"/>
</dbReference>
<comment type="catalytic activity">
    <reaction evidence="8 11">
        <text>ITP + H2O = IDP + phosphate + H(+)</text>
        <dbReference type="Rhea" id="RHEA:28330"/>
        <dbReference type="ChEBI" id="CHEBI:15377"/>
        <dbReference type="ChEBI" id="CHEBI:15378"/>
        <dbReference type="ChEBI" id="CHEBI:43474"/>
        <dbReference type="ChEBI" id="CHEBI:58280"/>
        <dbReference type="ChEBI" id="CHEBI:61402"/>
        <dbReference type="EC" id="3.6.1.73"/>
    </reaction>
</comment>
<dbReference type="GO" id="GO:0009117">
    <property type="term" value="P:nucleotide metabolic process"/>
    <property type="evidence" value="ECO:0007669"/>
    <property type="project" value="UniProtKB-KW"/>
</dbReference>
<keyword evidence="6 11" id="KW-0546">Nucleotide metabolism</keyword>
<dbReference type="NCBIfam" id="NF003459">
    <property type="entry name" value="PRK05074.1"/>
    <property type="match status" value="1"/>
</dbReference>
<sequence length="183" mass="20284">MRNSLPSTEIKVIVGSKNPVKLKCTQDAFQQVFPDNKITVEGAAVPSDVSDQPMTDEETWIGAKNRSHHARNSYPESDYWVGIEGGITDSPQKMEAFAWVYILSRDANGDARTSAFQLPPKIQELVRQGIELGEADDIVFNRSNSKQSNGAVGILTKDLINRADYYQPAVVLALIPFINPDLY</sequence>
<keyword evidence="3 11" id="KW-0547">Nucleotide-binding</keyword>
<dbReference type="GO" id="GO:0006772">
    <property type="term" value="P:thiamine metabolic process"/>
    <property type="evidence" value="ECO:0007669"/>
    <property type="project" value="TreeGrafter"/>
</dbReference>
<evidence type="ECO:0000313" key="13">
    <source>
        <dbReference type="EMBL" id="OEK07130.1"/>
    </source>
</evidence>
<keyword evidence="5 11" id="KW-0460">Magnesium</keyword>
<evidence type="ECO:0000256" key="1">
    <source>
        <dbReference type="ARBA" id="ARBA00001936"/>
    </source>
</evidence>
<dbReference type="Proteomes" id="UP000095552">
    <property type="component" value="Unassembled WGS sequence"/>
</dbReference>
<dbReference type="Gene3D" id="3.90.950.10">
    <property type="match status" value="1"/>
</dbReference>
<dbReference type="EMBL" id="MDGQ01000003">
    <property type="protein sequence ID" value="OEK07130.1"/>
    <property type="molecule type" value="Genomic_DNA"/>
</dbReference>
<evidence type="ECO:0000259" key="12">
    <source>
        <dbReference type="Pfam" id="PF01931"/>
    </source>
</evidence>
<organism evidence="13 14">
    <name type="scientific">Roseivirga misakiensis</name>
    <dbReference type="NCBI Taxonomy" id="1563681"/>
    <lineage>
        <taxon>Bacteria</taxon>
        <taxon>Pseudomonadati</taxon>
        <taxon>Bacteroidota</taxon>
        <taxon>Cytophagia</taxon>
        <taxon>Cytophagales</taxon>
        <taxon>Roseivirgaceae</taxon>
        <taxon>Roseivirga</taxon>
    </lineage>
</organism>